<feature type="transmembrane region" description="Helical" evidence="2">
    <location>
        <begin position="52"/>
        <end position="72"/>
    </location>
</feature>
<keyword evidence="2" id="KW-0812">Transmembrane</keyword>
<protein>
    <recommendedName>
        <fullName evidence="3">Pyrrolo-quinoline quinone repeat domain-containing protein</fullName>
    </recommendedName>
</protein>
<feature type="transmembrane region" description="Helical" evidence="2">
    <location>
        <begin position="20"/>
        <end position="40"/>
    </location>
</feature>
<dbReference type="Pfam" id="PF13360">
    <property type="entry name" value="PQQ_2"/>
    <property type="match status" value="2"/>
</dbReference>
<dbReference type="InterPro" id="IPR018391">
    <property type="entry name" value="PQQ_b-propeller_rpt"/>
</dbReference>
<keyword evidence="2" id="KW-0472">Membrane</keyword>
<evidence type="ECO:0000256" key="1">
    <source>
        <dbReference type="SAM" id="MobiDB-lite"/>
    </source>
</evidence>
<accession>A0A6C2YIH7</accession>
<dbReference type="PANTHER" id="PTHR34512">
    <property type="entry name" value="CELL SURFACE PROTEIN"/>
    <property type="match status" value="1"/>
</dbReference>
<name>A0A6C2YIH7_9BACT</name>
<sequence length="545" mass="59620">MGEPTSEPTSPSLARRIFRVGVPQLTIVITLLLVVGLQTWPHGHLEEMYRHMGTFMSVMFGTAILSAWFLFATKFRWVTRILPVALWWGGIIAGFQTQVLYFDGDSQIHVRNPFAPSVTAQLSAFEATTASAGQSRPVALTPEKPTDATNYRGRDRSGIITGMELPESVTSAAPKQLWKRPIGGGYAGIVTANDYLVTIEQRDSQEATVCYDAESGKEVWAYTNPAQFQEVLGGPGPRATPTIDRGDVYTLGATGHLARLDGSTGQAKWTAEILANNENLMWGMCGSPLIVDNLVIVNPGAQSAGQPSLRAYDRDTGKVVWESGKARAGYSSPMLATLAGIRQVLLFDGEGIAGYDPTTGKEFWRVLWTTNQGINVAQPIVVDDKTVFVASGYGVGGGWVEVTPADGDAASKSPLKAKLLNRTKSTVMRCKFTSPVLHQGHIYGLNDGKLECIDARTGEVKWKDDRRPREGQAYGHGQLLLVGKWLVMQTEFNEVVLIEATPDELREGWRIQPLEGTKSWNTPTIADGRLYVRSDRDMAAFDLRK</sequence>
<dbReference type="PANTHER" id="PTHR34512:SF30">
    <property type="entry name" value="OUTER MEMBRANE PROTEIN ASSEMBLY FACTOR BAMB"/>
    <property type="match status" value="1"/>
</dbReference>
<evidence type="ECO:0000256" key="2">
    <source>
        <dbReference type="SAM" id="Phobius"/>
    </source>
</evidence>
<dbReference type="InterPro" id="IPR015943">
    <property type="entry name" value="WD40/YVTN_repeat-like_dom_sf"/>
</dbReference>
<feature type="transmembrane region" description="Helical" evidence="2">
    <location>
        <begin position="84"/>
        <end position="102"/>
    </location>
</feature>
<dbReference type="InParanoid" id="A0A6C2YIH7"/>
<dbReference type="Proteomes" id="UP000464378">
    <property type="component" value="Chromosome"/>
</dbReference>
<dbReference type="RefSeq" id="WP_162656442.1">
    <property type="nucleotide sequence ID" value="NZ_LR593887.1"/>
</dbReference>
<dbReference type="InterPro" id="IPR002372">
    <property type="entry name" value="PQQ_rpt_dom"/>
</dbReference>
<keyword evidence="2" id="KW-1133">Transmembrane helix</keyword>
<dbReference type="InterPro" id="IPR011047">
    <property type="entry name" value="Quinoprotein_ADH-like_sf"/>
</dbReference>
<feature type="domain" description="Pyrrolo-quinoline quinone repeat" evidence="3">
    <location>
        <begin position="284"/>
        <end position="463"/>
    </location>
</feature>
<feature type="region of interest" description="Disordered" evidence="1">
    <location>
        <begin position="133"/>
        <end position="154"/>
    </location>
</feature>
<reference evidence="4" key="1">
    <citation type="submission" date="2019-04" db="EMBL/GenBank/DDBJ databases">
        <authorList>
            <consortium name="Science for Life Laboratories"/>
        </authorList>
    </citation>
    <scope>NUCLEOTIDE SEQUENCE</scope>
    <source>
        <strain evidence="4">MBLW1</strain>
    </source>
</reference>
<dbReference type="KEGG" id="tim:GMBLW1_27440"/>
<gene>
    <name evidence="4" type="ORF">GMBLW1_27440</name>
</gene>
<proteinExistence type="predicted"/>
<evidence type="ECO:0000259" key="3">
    <source>
        <dbReference type="Pfam" id="PF13360"/>
    </source>
</evidence>
<feature type="domain" description="Pyrrolo-quinoline quinone repeat" evidence="3">
    <location>
        <begin position="175"/>
        <end position="271"/>
    </location>
</feature>
<evidence type="ECO:0000313" key="4">
    <source>
        <dbReference type="EMBL" id="VIP01216.1"/>
    </source>
</evidence>
<dbReference type="Gene3D" id="2.130.10.10">
    <property type="entry name" value="YVTN repeat-like/Quinoprotein amine dehydrogenase"/>
    <property type="match status" value="1"/>
</dbReference>
<dbReference type="AlphaFoldDB" id="A0A6C2YIH7"/>
<evidence type="ECO:0000313" key="5">
    <source>
        <dbReference type="Proteomes" id="UP000464378"/>
    </source>
</evidence>
<keyword evidence="5" id="KW-1185">Reference proteome</keyword>
<dbReference type="SMART" id="SM00564">
    <property type="entry name" value="PQQ"/>
    <property type="match status" value="4"/>
</dbReference>
<dbReference type="SUPFAM" id="SSF50998">
    <property type="entry name" value="Quinoprotein alcohol dehydrogenase-like"/>
    <property type="match status" value="2"/>
</dbReference>
<organism evidence="4">
    <name type="scientific">Tuwongella immobilis</name>
    <dbReference type="NCBI Taxonomy" id="692036"/>
    <lineage>
        <taxon>Bacteria</taxon>
        <taxon>Pseudomonadati</taxon>
        <taxon>Planctomycetota</taxon>
        <taxon>Planctomycetia</taxon>
        <taxon>Gemmatales</taxon>
        <taxon>Gemmataceae</taxon>
        <taxon>Tuwongella</taxon>
    </lineage>
</organism>
<dbReference type="EMBL" id="LR586016">
    <property type="protein sequence ID" value="VIP01216.1"/>
    <property type="molecule type" value="Genomic_DNA"/>
</dbReference>
<dbReference type="EMBL" id="LR593887">
    <property type="protein sequence ID" value="VTR97858.1"/>
    <property type="molecule type" value="Genomic_DNA"/>
</dbReference>